<accession>A0ACB5T5G3</accession>
<evidence type="ECO:0000313" key="2">
    <source>
        <dbReference type="Proteomes" id="UP001165064"/>
    </source>
</evidence>
<comment type="caution">
    <text evidence="1">The sequence shown here is derived from an EMBL/GenBank/DDBJ whole genome shotgun (WGS) entry which is preliminary data.</text>
</comment>
<keyword evidence="2" id="KW-1185">Reference proteome</keyword>
<dbReference type="EMBL" id="BSXS01003652">
    <property type="protein sequence ID" value="GME81692.1"/>
    <property type="molecule type" value="Genomic_DNA"/>
</dbReference>
<evidence type="ECO:0000313" key="1">
    <source>
        <dbReference type="EMBL" id="GME81692.1"/>
    </source>
</evidence>
<gene>
    <name evidence="1" type="ORF">Amon02_000509400</name>
</gene>
<dbReference type="Proteomes" id="UP001165064">
    <property type="component" value="Unassembled WGS sequence"/>
</dbReference>
<protein>
    <submittedName>
        <fullName evidence="1">Unnamed protein product</fullName>
    </submittedName>
</protein>
<organism evidence="1 2">
    <name type="scientific">Ambrosiozyma monospora</name>
    <name type="common">Yeast</name>
    <name type="synonym">Endomycopsis monosporus</name>
    <dbReference type="NCBI Taxonomy" id="43982"/>
    <lineage>
        <taxon>Eukaryota</taxon>
        <taxon>Fungi</taxon>
        <taxon>Dikarya</taxon>
        <taxon>Ascomycota</taxon>
        <taxon>Saccharomycotina</taxon>
        <taxon>Pichiomycetes</taxon>
        <taxon>Pichiales</taxon>
        <taxon>Pichiaceae</taxon>
        <taxon>Ambrosiozyma</taxon>
    </lineage>
</organism>
<name>A0ACB5T5G3_AMBMO</name>
<sequence>MYMKPMGHGHVAIMHESDDSEDEEWIRRAVPKESPMKKPVMMTKGETYQHQHQHHQQQQQHQRQHPQHYQQQKPKQKQSTSQDEQLKLRKQKAE</sequence>
<reference evidence="1" key="1">
    <citation type="submission" date="2023-04" db="EMBL/GenBank/DDBJ databases">
        <title>Ambrosiozyma monospora NBRC 10751.</title>
        <authorList>
            <person name="Ichikawa N."/>
            <person name="Sato H."/>
            <person name="Tonouchi N."/>
        </authorList>
    </citation>
    <scope>NUCLEOTIDE SEQUENCE</scope>
    <source>
        <strain evidence="1">NBRC 10751</strain>
    </source>
</reference>
<proteinExistence type="predicted"/>